<dbReference type="GO" id="GO:1990116">
    <property type="term" value="P:ribosome-associated ubiquitin-dependent protein catabolic process"/>
    <property type="evidence" value="ECO:0007669"/>
    <property type="project" value="TreeGrafter"/>
</dbReference>
<gene>
    <name evidence="9" type="ORF">BC938DRAFT_480517</name>
</gene>
<evidence type="ECO:0000313" key="9">
    <source>
        <dbReference type="EMBL" id="RUS29558.1"/>
    </source>
</evidence>
<evidence type="ECO:0000259" key="8">
    <source>
        <dbReference type="Pfam" id="PF11923"/>
    </source>
</evidence>
<feature type="region of interest" description="Disordered" evidence="6">
    <location>
        <begin position="941"/>
        <end position="983"/>
    </location>
</feature>
<evidence type="ECO:0000313" key="10">
    <source>
        <dbReference type="Proteomes" id="UP000274822"/>
    </source>
</evidence>
<comment type="similarity">
    <text evidence="2">Belongs to the NEMF family.</text>
</comment>
<dbReference type="GO" id="GO:0072344">
    <property type="term" value="P:rescue of stalled ribosome"/>
    <property type="evidence" value="ECO:0007669"/>
    <property type="project" value="TreeGrafter"/>
</dbReference>
<feature type="region of interest" description="Disordered" evidence="6">
    <location>
        <begin position="553"/>
        <end position="733"/>
    </location>
</feature>
<feature type="domain" description="NFACT protein C-terminal" evidence="8">
    <location>
        <begin position="753"/>
        <end position="807"/>
    </location>
</feature>
<dbReference type="InterPro" id="IPR008532">
    <property type="entry name" value="NFACT_RNA-bd"/>
</dbReference>
<sequence length="1592" mass="178151">LLNFSYDEFHPFLYDQHSSKPLKEFATFDAAVDEFFSAIESQKIDLKSRQQEEAALKKLEAVRNEQEKRIKGLENLQLSNTRKAQLIELNLQMVDAAILIIRNAIASAMDWKELGDLVADEKRKNNPIARMIDALKLETNQISLKLTDPTESGESETDLFASDEEEPVTSAKTAEPQFWIVDVDIYLTAFANARKYYDQKKQSALKQDKTIAASAKAYKSAERKIRQDLKETKITATINKIRKPFWFEKFLWFISTENYLVIAGRDMQQNELLVKKHFGKGMRLLFIVYSATISTKDRAYTISTRFLSTDDIYVHADLHGAASVIVKNSTLGQPIPPSTLYQAGIMSVCQSKAWDAKIITSAYWVTFEQVSKTAPTGEYLTTGSFMIRGKKNYLPPVQLVYGFGYLFKMDESCIGNHIHERRPLKIEEEDAQNDKVDQTLVSSVGDVEGFADLEPGNDEIENEQEDFTELNDDDDQDSPKHQVEAEVGDGEAAPVLSNQEDQAASESEDDDSNDDSDEDAFPDTQVTTTTNALHILSTWDKYNLHELGQSADEDNAESNVVTKNGESTPSKKKFKSAKERQDLKKQKEGNIGTGGETSGQDDRGDSLQAGPDKKQVIPQPARGKRGKIKKMKDKYAEQDDEERELRMELLGSAKGPQPKGKKGKKDAERKAQSQARGKGKPAEGKTKNSVSKPPLVAGQETGGPTFNEQSQASVKDVNDGEQDEMDNMNEKDDEEVRQLLKEENIVIVEGEDAENLSLLDTLTGNPLPEDILHFAIPVCAPYPSIQKFKYKVKLQPGTLKKGKGRGQTSYIVLCIEQSGHDAARKGTDQECGRAGRYCGDAGGNKGIYKDFAPSLAFCRSWYVRHTPQTELFPMLLEAQRGQQQRHQRSRPRRTIEVRLDPVDTEEAGLLVCVALGLFVLLMNLRRLRTLARFSRTTTSTMKLSTKKSSVTKSHSRQRHSSTPRGSLSTPLGHSNRPSKTPVTYVQDSNITQSSHTRAMSDSDALTMSRSDKFWYEQLLEVNNRLHAVEGDLDNAKSEAKAWKKKCRETEAEKRTIMSEYEDKVQRLEIHYGQQLEALQRMHADKCDNMLREMENLRRTNDAFRKQLQRHGIAPVTTIPMEYEKHEHGVLNEEHRNFIERTAYALDHELKMLKFNHARLKIDKIQPSTTDDDQPALPSENAILMDLPLATTHPKPSEETIDHTADFSSTTEFRVRTEPNNFTGTQKPKAQTMDNFKKAIPSIFLRKSLEKRKEIAGQPVYDRDETEDVDLDGAARRHDTRSRRRSMVLNDTLNSADQAISSQRGTSSGTVRRGGRQDKSAEVHVTSSISCGIPLSSKRSATKLEASTSFAGHKTRSADEISVPTALPFVKSASDDKIPAWNAVGQKRMSNPITETPRTTITSRPQTPRPQTSRPQTPSELISSNSTSPNTFDRQRTESTPPPPVYPSRRSLDHKAISRPPSPDAIVPVSSTIVDQPMNAIVRRSSGSKTFSEFVVSEVELPPLSLDFQAMRRSSSKSNLNAVTMKKTEATATLLARSESPDPSVKVVASNSPPQSPSKWAKRKQVLAVLHKQSGLGIARDFVNDNVSGEDGE</sequence>
<dbReference type="Pfam" id="PF11923">
    <property type="entry name" value="NFACT-C"/>
    <property type="match status" value="1"/>
</dbReference>
<feature type="compositionally biased region" description="Basic and acidic residues" evidence="6">
    <location>
        <begin position="576"/>
        <end position="588"/>
    </location>
</feature>
<dbReference type="GO" id="GO:1990112">
    <property type="term" value="C:RQC complex"/>
    <property type="evidence" value="ECO:0007669"/>
    <property type="project" value="TreeGrafter"/>
</dbReference>
<keyword evidence="4 5" id="KW-0175">Coiled coil</keyword>
<feature type="compositionally biased region" description="Polar residues" evidence="6">
    <location>
        <begin position="702"/>
        <end position="713"/>
    </location>
</feature>
<reference evidence="9 10" key="1">
    <citation type="journal article" date="2018" name="New Phytol.">
        <title>Phylogenomics of Endogonaceae and evolution of mycorrhizas within Mucoromycota.</title>
        <authorList>
            <person name="Chang Y."/>
            <person name="Desiro A."/>
            <person name="Na H."/>
            <person name="Sandor L."/>
            <person name="Lipzen A."/>
            <person name="Clum A."/>
            <person name="Barry K."/>
            <person name="Grigoriev I.V."/>
            <person name="Martin F.M."/>
            <person name="Stajich J.E."/>
            <person name="Smith M.E."/>
            <person name="Bonito G."/>
            <person name="Spatafora J.W."/>
        </authorList>
    </citation>
    <scope>NUCLEOTIDE SEQUENCE [LARGE SCALE GENOMIC DNA]</scope>
    <source>
        <strain evidence="9 10">AD002</strain>
    </source>
</reference>
<feature type="compositionally biased region" description="Polar residues" evidence="6">
    <location>
        <begin position="1419"/>
        <end position="1431"/>
    </location>
</feature>
<feature type="coiled-coil region" evidence="5">
    <location>
        <begin position="49"/>
        <end position="76"/>
    </location>
</feature>
<feature type="compositionally biased region" description="Low complexity" evidence="6">
    <location>
        <begin position="648"/>
        <end position="658"/>
    </location>
</feature>
<protein>
    <recommendedName>
        <fullName evidence="11">NFACT RNA-binding domain-containing protein</fullName>
    </recommendedName>
</protein>
<feature type="non-terminal residue" evidence="9">
    <location>
        <position position="1"/>
    </location>
</feature>
<feature type="compositionally biased region" description="Basic residues" evidence="6">
    <location>
        <begin position="622"/>
        <end position="632"/>
    </location>
</feature>
<evidence type="ECO:0000256" key="2">
    <source>
        <dbReference type="ARBA" id="ARBA00008318"/>
    </source>
</evidence>
<feature type="domain" description="NFACT RNA-binding" evidence="7">
    <location>
        <begin position="249"/>
        <end position="281"/>
    </location>
</feature>
<feature type="domain" description="NFACT RNA-binding" evidence="7">
    <location>
        <begin position="303"/>
        <end position="389"/>
    </location>
</feature>
<feature type="compositionally biased region" description="Polar residues" evidence="6">
    <location>
        <begin position="962"/>
        <end position="983"/>
    </location>
</feature>
<evidence type="ECO:0000256" key="6">
    <source>
        <dbReference type="SAM" id="MobiDB-lite"/>
    </source>
</evidence>
<organism evidence="9 10">
    <name type="scientific">Jimgerdemannia flammicorona</name>
    <dbReference type="NCBI Taxonomy" id="994334"/>
    <lineage>
        <taxon>Eukaryota</taxon>
        <taxon>Fungi</taxon>
        <taxon>Fungi incertae sedis</taxon>
        <taxon>Mucoromycota</taxon>
        <taxon>Mucoromycotina</taxon>
        <taxon>Endogonomycetes</taxon>
        <taxon>Endogonales</taxon>
        <taxon>Endogonaceae</taxon>
        <taxon>Jimgerdemannia</taxon>
    </lineage>
</organism>
<keyword evidence="10" id="KW-1185">Reference proteome</keyword>
<feature type="compositionally biased region" description="Acidic residues" evidence="6">
    <location>
        <begin position="506"/>
        <end position="521"/>
    </location>
</feature>
<dbReference type="Proteomes" id="UP000274822">
    <property type="component" value="Unassembled WGS sequence"/>
</dbReference>
<dbReference type="Pfam" id="PF05670">
    <property type="entry name" value="NFACT-R_1"/>
    <property type="match status" value="2"/>
</dbReference>
<feature type="compositionally biased region" description="Polar residues" evidence="6">
    <location>
        <begin position="557"/>
        <end position="568"/>
    </location>
</feature>
<feature type="compositionally biased region" description="Low complexity" evidence="6">
    <location>
        <begin position="1300"/>
        <end position="1310"/>
    </location>
</feature>
<feature type="compositionally biased region" description="Acidic residues" evidence="6">
    <location>
        <begin position="151"/>
        <end position="167"/>
    </location>
</feature>
<feature type="compositionally biased region" description="Low complexity" evidence="6">
    <location>
        <begin position="1395"/>
        <end position="1418"/>
    </location>
</feature>
<feature type="region of interest" description="Disordered" evidence="6">
    <location>
        <begin position="1537"/>
        <end position="1560"/>
    </location>
</feature>
<dbReference type="PANTHER" id="PTHR15239:SF6">
    <property type="entry name" value="RIBOSOME QUALITY CONTROL COMPLEX SUBUNIT NEMF"/>
    <property type="match status" value="1"/>
</dbReference>
<proteinExistence type="inferred from homology"/>
<feature type="coiled-coil region" evidence="5">
    <location>
        <begin position="1018"/>
        <end position="1052"/>
    </location>
</feature>
<evidence type="ECO:0000256" key="1">
    <source>
        <dbReference type="ARBA" id="ARBA00004496"/>
    </source>
</evidence>
<accession>A0A433QI96</accession>
<evidence type="ECO:0008006" key="11">
    <source>
        <dbReference type="Google" id="ProtNLM"/>
    </source>
</evidence>
<name>A0A433QI96_9FUNG</name>
<evidence type="ECO:0000259" key="7">
    <source>
        <dbReference type="Pfam" id="PF05670"/>
    </source>
</evidence>
<comment type="caution">
    <text evidence="9">The sequence shown here is derived from an EMBL/GenBank/DDBJ whole genome shotgun (WGS) entry which is preliminary data.</text>
</comment>
<feature type="region of interest" description="Disordered" evidence="6">
    <location>
        <begin position="1380"/>
        <end position="1467"/>
    </location>
</feature>
<dbReference type="GO" id="GO:0043023">
    <property type="term" value="F:ribosomal large subunit binding"/>
    <property type="evidence" value="ECO:0007669"/>
    <property type="project" value="TreeGrafter"/>
</dbReference>
<keyword evidence="3" id="KW-0963">Cytoplasm</keyword>
<dbReference type="InterPro" id="IPR051608">
    <property type="entry name" value="RQC_Subunit_NEMF"/>
</dbReference>
<dbReference type="GO" id="GO:0005737">
    <property type="term" value="C:cytoplasm"/>
    <property type="evidence" value="ECO:0007669"/>
    <property type="project" value="UniProtKB-SubCell"/>
</dbReference>
<feature type="region of interest" description="Disordered" evidence="6">
    <location>
        <begin position="469"/>
        <end position="528"/>
    </location>
</feature>
<evidence type="ECO:0000256" key="4">
    <source>
        <dbReference type="ARBA" id="ARBA00023054"/>
    </source>
</evidence>
<dbReference type="InterPro" id="IPR021846">
    <property type="entry name" value="NFACT-C"/>
</dbReference>
<dbReference type="PANTHER" id="PTHR15239">
    <property type="entry name" value="NUCLEAR EXPORT MEDIATOR FACTOR NEMF"/>
    <property type="match status" value="1"/>
</dbReference>
<feature type="region of interest" description="Disordered" evidence="6">
    <location>
        <begin position="1265"/>
        <end position="1326"/>
    </location>
</feature>
<feature type="compositionally biased region" description="Basic and acidic residues" evidence="6">
    <location>
        <begin position="633"/>
        <end position="647"/>
    </location>
</feature>
<evidence type="ECO:0000256" key="5">
    <source>
        <dbReference type="SAM" id="Coils"/>
    </source>
</evidence>
<feature type="region of interest" description="Disordered" evidence="6">
    <location>
        <begin position="146"/>
        <end position="171"/>
    </location>
</feature>
<feature type="compositionally biased region" description="Basic and acidic residues" evidence="6">
    <location>
        <begin position="600"/>
        <end position="615"/>
    </location>
</feature>
<evidence type="ECO:0000256" key="3">
    <source>
        <dbReference type="ARBA" id="ARBA00022490"/>
    </source>
</evidence>
<dbReference type="EMBL" id="RBNJ01005013">
    <property type="protein sequence ID" value="RUS29558.1"/>
    <property type="molecule type" value="Genomic_DNA"/>
</dbReference>
<comment type="subcellular location">
    <subcellularLocation>
        <location evidence="1">Cytoplasm</location>
    </subcellularLocation>
</comment>
<dbReference type="GO" id="GO:0000049">
    <property type="term" value="F:tRNA binding"/>
    <property type="evidence" value="ECO:0007669"/>
    <property type="project" value="TreeGrafter"/>
</dbReference>
<feature type="compositionally biased region" description="Low complexity" evidence="6">
    <location>
        <begin position="941"/>
        <end position="952"/>
    </location>
</feature>
<feature type="compositionally biased region" description="Polar residues" evidence="6">
    <location>
        <begin position="1288"/>
        <end position="1299"/>
    </location>
</feature>